<protein>
    <submittedName>
        <fullName evidence="2">Uncharacterized protein</fullName>
    </submittedName>
</protein>
<reference evidence="2 3" key="1">
    <citation type="submission" date="2018-08" db="EMBL/GenBank/DDBJ databases">
        <title>Genomic investigation of the strawberry pathogen Phytophthora fragariae indicates pathogenicity is determined by transcriptional variation in three key races.</title>
        <authorList>
            <person name="Adams T.M."/>
            <person name="Armitage A.D."/>
            <person name="Sobczyk M.K."/>
            <person name="Bates H.J."/>
            <person name="Dunwell J.M."/>
            <person name="Nellist C.F."/>
            <person name="Harrison R.J."/>
        </authorList>
    </citation>
    <scope>NUCLEOTIDE SEQUENCE [LARGE SCALE GENOMIC DNA]</scope>
    <source>
        <strain evidence="2 3">NOV-9</strain>
    </source>
</reference>
<organism evidence="2 3">
    <name type="scientific">Phytophthora fragariae</name>
    <dbReference type="NCBI Taxonomy" id="53985"/>
    <lineage>
        <taxon>Eukaryota</taxon>
        <taxon>Sar</taxon>
        <taxon>Stramenopiles</taxon>
        <taxon>Oomycota</taxon>
        <taxon>Peronosporomycetes</taxon>
        <taxon>Peronosporales</taxon>
        <taxon>Peronosporaceae</taxon>
        <taxon>Phytophthora</taxon>
    </lineage>
</organism>
<feature type="region of interest" description="Disordered" evidence="1">
    <location>
        <begin position="97"/>
        <end position="121"/>
    </location>
</feature>
<proteinExistence type="predicted"/>
<comment type="caution">
    <text evidence="2">The sequence shown here is derived from an EMBL/GenBank/DDBJ whole genome shotgun (WGS) entry which is preliminary data.</text>
</comment>
<gene>
    <name evidence="2" type="ORF">PF009_g20750</name>
</gene>
<name>A0A6A3E5U3_9STRA</name>
<feature type="region of interest" description="Disordered" evidence="1">
    <location>
        <begin position="134"/>
        <end position="173"/>
    </location>
</feature>
<evidence type="ECO:0000256" key="1">
    <source>
        <dbReference type="SAM" id="MobiDB-lite"/>
    </source>
</evidence>
<evidence type="ECO:0000313" key="3">
    <source>
        <dbReference type="Proteomes" id="UP000429523"/>
    </source>
</evidence>
<dbReference type="AlphaFoldDB" id="A0A6A3E5U3"/>
<accession>A0A6A3E5U3</accession>
<dbReference type="EMBL" id="QXGF01001571">
    <property type="protein sequence ID" value="KAE8929134.1"/>
    <property type="molecule type" value="Genomic_DNA"/>
</dbReference>
<evidence type="ECO:0000313" key="2">
    <source>
        <dbReference type="EMBL" id="KAE8929134.1"/>
    </source>
</evidence>
<dbReference type="Proteomes" id="UP000429523">
    <property type="component" value="Unassembled WGS sequence"/>
</dbReference>
<sequence>MRSTFSFDDDKQLVQIARTFIDAGTRIAWVDVARRMRPAEHSAAALRQRLQTLFRTWGRDITRFPPSFFTEERRSLQQLVQVMHRLLKRASQLRCQDQVQQEKRRHQQHEAHPRRSHQPLILLRNRHAKLKLYRYPPVGGPPGEVSSTSAARKIPAPPVRGPAGEEAAASLLQ</sequence>